<organism evidence="1 2">
    <name type="scientific">Nocardia goodfellowii</name>
    <dbReference type="NCBI Taxonomy" id="882446"/>
    <lineage>
        <taxon>Bacteria</taxon>
        <taxon>Bacillati</taxon>
        <taxon>Actinomycetota</taxon>
        <taxon>Actinomycetes</taxon>
        <taxon>Mycobacteriales</taxon>
        <taxon>Nocardiaceae</taxon>
        <taxon>Nocardia</taxon>
    </lineage>
</organism>
<dbReference type="Gene3D" id="3.40.50.300">
    <property type="entry name" value="P-loop containing nucleotide triphosphate hydrolases"/>
    <property type="match status" value="1"/>
</dbReference>
<accession>A0ABS4QMF8</accession>
<dbReference type="Pfam" id="PF13238">
    <property type="entry name" value="AAA_18"/>
    <property type="match status" value="1"/>
</dbReference>
<dbReference type="GO" id="GO:0004849">
    <property type="term" value="F:uridine kinase activity"/>
    <property type="evidence" value="ECO:0007669"/>
    <property type="project" value="UniProtKB-EC"/>
</dbReference>
<gene>
    <name evidence="1" type="ORF">BJ987_005120</name>
</gene>
<keyword evidence="1" id="KW-0418">Kinase</keyword>
<dbReference type="RefSeq" id="WP_209894896.1">
    <property type="nucleotide sequence ID" value="NZ_JAGGMR010000001.1"/>
</dbReference>
<dbReference type="SUPFAM" id="SSF52540">
    <property type="entry name" value="P-loop containing nucleoside triphosphate hydrolases"/>
    <property type="match status" value="1"/>
</dbReference>
<sequence>MVDVFQTITARILKNAAVDRVLVAVDGIDGSGKTTFTNELVKRLHTRAVIVLHADDFLNPSAIRHARGRQSPQGFWLDSYNYRALRRDALDPLRPGGDGWYRTASYDPATDTIVCPIAGLAPRNAVVIVEGMFLHRDELADLWDMSIFLDVPFEVTARRMAGRDGTHPDPKHQTMRRYVDGQRLYFARSQPWTRADIVIDNTRFDQPRIIDPQHAHSAH</sequence>
<keyword evidence="2" id="KW-1185">Reference proteome</keyword>
<reference evidence="1 2" key="1">
    <citation type="submission" date="2021-03" db="EMBL/GenBank/DDBJ databases">
        <title>Sequencing the genomes of 1000 actinobacteria strains.</title>
        <authorList>
            <person name="Klenk H.-P."/>
        </authorList>
    </citation>
    <scope>NUCLEOTIDE SEQUENCE [LARGE SCALE GENOMIC DNA]</scope>
    <source>
        <strain evidence="1 2">DSM 45516</strain>
    </source>
</reference>
<dbReference type="EMBL" id="JAGGMR010000001">
    <property type="protein sequence ID" value="MBP2192219.1"/>
    <property type="molecule type" value="Genomic_DNA"/>
</dbReference>
<keyword evidence="1" id="KW-0808">Transferase</keyword>
<dbReference type="InterPro" id="IPR027417">
    <property type="entry name" value="P-loop_NTPase"/>
</dbReference>
<proteinExistence type="predicted"/>
<dbReference type="PANTHER" id="PTHR10285">
    <property type="entry name" value="URIDINE KINASE"/>
    <property type="match status" value="1"/>
</dbReference>
<dbReference type="EC" id="2.7.1.48" evidence="1"/>
<protein>
    <submittedName>
        <fullName evidence="1">Uridine kinase</fullName>
        <ecNumber evidence="1">2.7.1.48</ecNumber>
    </submittedName>
</protein>
<dbReference type="Proteomes" id="UP001519325">
    <property type="component" value="Unassembled WGS sequence"/>
</dbReference>
<evidence type="ECO:0000313" key="1">
    <source>
        <dbReference type="EMBL" id="MBP2192219.1"/>
    </source>
</evidence>
<comment type="caution">
    <text evidence="1">The sequence shown here is derived from an EMBL/GenBank/DDBJ whole genome shotgun (WGS) entry which is preliminary data.</text>
</comment>
<name>A0ABS4QMF8_9NOCA</name>
<evidence type="ECO:0000313" key="2">
    <source>
        <dbReference type="Proteomes" id="UP001519325"/>
    </source>
</evidence>